<feature type="region of interest" description="Disordered" evidence="4">
    <location>
        <begin position="870"/>
        <end position="898"/>
    </location>
</feature>
<evidence type="ECO:0000313" key="5">
    <source>
        <dbReference type="Proteomes" id="UP000515163"/>
    </source>
</evidence>
<evidence type="ECO:0000256" key="2">
    <source>
        <dbReference type="ARBA" id="ARBA00022490"/>
    </source>
</evidence>
<feature type="compositionally biased region" description="Low complexity" evidence="4">
    <location>
        <begin position="1"/>
        <end position="17"/>
    </location>
</feature>
<feature type="compositionally biased region" description="Polar residues" evidence="4">
    <location>
        <begin position="99"/>
        <end position="113"/>
    </location>
</feature>
<keyword evidence="3" id="KW-0597">Phosphoprotein</keyword>
<evidence type="ECO:0000256" key="1">
    <source>
        <dbReference type="ARBA" id="ARBA00004496"/>
    </source>
</evidence>
<evidence type="ECO:0000313" key="6">
    <source>
        <dbReference type="RefSeq" id="XP_031558119.1"/>
    </source>
</evidence>
<comment type="subcellular location">
    <subcellularLocation>
        <location evidence="1">Cytoplasm</location>
    </subcellularLocation>
</comment>
<feature type="region of interest" description="Disordered" evidence="4">
    <location>
        <begin position="274"/>
        <end position="325"/>
    </location>
</feature>
<dbReference type="InParanoid" id="A0A6P8HP15"/>
<feature type="compositionally biased region" description="Polar residues" evidence="4">
    <location>
        <begin position="627"/>
        <end position="636"/>
    </location>
</feature>
<keyword evidence="5" id="KW-1185">Reference proteome</keyword>
<feature type="compositionally biased region" description="Low complexity" evidence="4">
    <location>
        <begin position="637"/>
        <end position="653"/>
    </location>
</feature>
<evidence type="ECO:0000256" key="4">
    <source>
        <dbReference type="SAM" id="MobiDB-lite"/>
    </source>
</evidence>
<dbReference type="InterPro" id="IPR009060">
    <property type="entry name" value="UBA-like_sf"/>
</dbReference>
<dbReference type="Pfam" id="PF12478">
    <property type="entry name" value="UBAP2-Lig"/>
    <property type="match status" value="1"/>
</dbReference>
<dbReference type="GO" id="GO:0005737">
    <property type="term" value="C:cytoplasm"/>
    <property type="evidence" value="ECO:0007669"/>
    <property type="project" value="UniProtKB-SubCell"/>
</dbReference>
<dbReference type="PANTHER" id="PTHR16308">
    <property type="entry name" value="UBIQUITIN ASSOCIATED PROTEIN 2-LIKE/LINGERER"/>
    <property type="match status" value="1"/>
</dbReference>
<dbReference type="InterPro" id="IPR051833">
    <property type="entry name" value="TC-DDR_regulator"/>
</dbReference>
<feature type="compositionally biased region" description="Polar residues" evidence="4">
    <location>
        <begin position="381"/>
        <end position="402"/>
    </location>
</feature>
<feature type="compositionally biased region" description="Basic residues" evidence="4">
    <location>
        <begin position="174"/>
        <end position="194"/>
    </location>
</feature>
<feature type="region of interest" description="Disordered" evidence="4">
    <location>
        <begin position="89"/>
        <end position="246"/>
    </location>
</feature>
<protein>
    <submittedName>
        <fullName evidence="6">Ubiquitin-associated protein 2-like isoform X1</fullName>
    </submittedName>
</protein>
<dbReference type="KEGG" id="aten:116294621"/>
<feature type="compositionally biased region" description="Polar residues" evidence="4">
    <location>
        <begin position="289"/>
        <end position="304"/>
    </location>
</feature>
<evidence type="ECO:0000256" key="3">
    <source>
        <dbReference type="ARBA" id="ARBA00022553"/>
    </source>
</evidence>
<feature type="region of interest" description="Disordered" evidence="4">
    <location>
        <begin position="910"/>
        <end position="1006"/>
    </location>
</feature>
<sequence length="1006" mass="108757">MKGGTTQTQQTSQTDTSNIKKPTAEQIRYAQLLNNEDLKVVQDQIKQVADFTGRSSDEVSVALHDCNYDTEQAINTLLEGSADKNEWITSSSRKKKHQVTGQGVDNIISSGQPTREGQRQSRGGRGGRNRTSEKNWELDQKDNDENKPPESGRGRGIRDDRSADRKPSGGRGGLSRRGRGGSRGRSSSRGRGGKIGRNGISSTQPMNNGPTENGTEMWDIPDPNDDKNKTESWEDSAKPSDNWGTEDYIHLPSATVKEPVAPVSMSSLFSSSVQQSNNWSNNDAKEVSSWGNSDSDSATVTGNNGPLVRTTREQSTENTPFAPESVDMAIIHSKIAQSPSRTSEQSQSNTDMPMIRIPLPAVNHNHLGPISKLLDNVSAASLPQQPMSSVSHVTSAQPQRQSKQNRTRKSQKSQIPQKPVEMPDSMMDELDVQFGNLEFGGDFGGSPGKGQSKESAVTFSSEEHLVSKQNDLQVSRPIEAESISNLPSTLSRSVPITIASTTSATSSLTSLEDSSPRHYQHASPRERKSQMKAEQIAFLKQPRDLSEDTLPAQVPDRSRTPPAVSASNDNSSLGAVTRSLPISSATLQSQLVSSLPKESALDSRVYQVNQHVSSQPLSSKDKLSSSNLAHHSTLGGSTMVTSSQRSESSSSHTIQPPPGVGVPHSTTQQATSSLGLSTATVSSSNRPAQHSGKPSLPPGVLPMSTLYGIQQPGMMPAYSMPFNYEELQRQMQMAAYYDMMQAQAPLQGRDNLQGTYQADQQKFGRSDASSPVQTTMNQANQGQHHLQQQQQAYLNTGTMPPYGYGGLAFYPGGVMPGGFPTYSGPQMYQQMAPKTHGNVSQYQPAYGSQHGNHHYSSGYDDLNVGHDFGKSPYHSVSQTQSKSTSVVSTSTDLGGGSSYKTQIGKYGESKGFLGGTPPPALNLSVQGQHSHLGNFPGHTTPFMSMLPTQQQHPHSLFHHHPVPHQDVGQTGMSQRGQQSQLSKQSQNKGGHQGSYPGPFWSNANKS</sequence>
<name>A0A6P8HP15_ACTTE</name>
<feature type="compositionally biased region" description="Low complexity" evidence="4">
    <location>
        <begin position="973"/>
        <end position="986"/>
    </location>
</feature>
<gene>
    <name evidence="6" type="primary">LOC116294621</name>
</gene>
<keyword evidence="2" id="KW-0963">Cytoplasm</keyword>
<feature type="compositionally biased region" description="Low complexity" evidence="4">
    <location>
        <begin position="502"/>
        <end position="511"/>
    </location>
</feature>
<proteinExistence type="predicted"/>
<dbReference type="Proteomes" id="UP000515163">
    <property type="component" value="Unplaced"/>
</dbReference>
<accession>A0A6P8HP15</accession>
<dbReference type="CDD" id="cd14277">
    <property type="entry name" value="UBA_UBP2_like"/>
    <property type="match status" value="1"/>
</dbReference>
<dbReference type="OrthoDB" id="5918007at2759"/>
<dbReference type="SUPFAM" id="SSF46934">
    <property type="entry name" value="UBA-like"/>
    <property type="match status" value="1"/>
</dbReference>
<feature type="compositionally biased region" description="Basic and acidic residues" evidence="4">
    <location>
        <begin position="130"/>
        <end position="167"/>
    </location>
</feature>
<feature type="region of interest" description="Disordered" evidence="4">
    <location>
        <begin position="502"/>
        <end position="575"/>
    </location>
</feature>
<feature type="compositionally biased region" description="Polar residues" evidence="4">
    <location>
        <begin position="203"/>
        <end position="214"/>
    </location>
</feature>
<feature type="region of interest" description="Disordered" evidence="4">
    <location>
        <begin position="438"/>
        <end position="463"/>
    </location>
</feature>
<dbReference type="AlphaFoldDB" id="A0A6P8HP15"/>
<dbReference type="FunCoup" id="A0A6P8HP15">
    <property type="interactions" value="3582"/>
</dbReference>
<dbReference type="PANTHER" id="PTHR16308:SF13">
    <property type="entry name" value="PROTEIN LINGERER"/>
    <property type="match status" value="1"/>
</dbReference>
<dbReference type="GO" id="GO:0005634">
    <property type="term" value="C:nucleus"/>
    <property type="evidence" value="ECO:0007669"/>
    <property type="project" value="TreeGrafter"/>
</dbReference>
<feature type="region of interest" description="Disordered" evidence="4">
    <location>
        <begin position="1"/>
        <end position="23"/>
    </location>
</feature>
<dbReference type="RefSeq" id="XP_031558119.1">
    <property type="nucleotide sequence ID" value="XM_031702259.1"/>
</dbReference>
<reference evidence="6" key="1">
    <citation type="submission" date="2025-08" db="UniProtKB">
        <authorList>
            <consortium name="RefSeq"/>
        </authorList>
    </citation>
    <scope>IDENTIFICATION</scope>
    <source>
        <tissue evidence="6">Tentacle</tissue>
    </source>
</reference>
<dbReference type="InterPro" id="IPR022166">
    <property type="entry name" value="UBAP2/Lig"/>
</dbReference>
<dbReference type="GeneID" id="116294621"/>
<feature type="compositionally biased region" description="Basic and acidic residues" evidence="4">
    <location>
        <begin position="224"/>
        <end position="238"/>
    </location>
</feature>
<feature type="region of interest" description="Disordered" evidence="4">
    <location>
        <begin position="381"/>
        <end position="424"/>
    </location>
</feature>
<feature type="compositionally biased region" description="Low complexity" evidence="4">
    <location>
        <begin position="875"/>
        <end position="892"/>
    </location>
</feature>
<feature type="compositionally biased region" description="Polar residues" evidence="4">
    <location>
        <begin position="664"/>
        <end position="688"/>
    </location>
</feature>
<feature type="region of interest" description="Disordered" evidence="4">
    <location>
        <begin position="612"/>
        <end position="699"/>
    </location>
</feature>
<feature type="compositionally biased region" description="Polar residues" evidence="4">
    <location>
        <begin position="565"/>
        <end position="575"/>
    </location>
</feature>
<organism evidence="5 6">
    <name type="scientific">Actinia tenebrosa</name>
    <name type="common">Australian red waratah sea anemone</name>
    <dbReference type="NCBI Taxonomy" id="6105"/>
    <lineage>
        <taxon>Eukaryota</taxon>
        <taxon>Metazoa</taxon>
        <taxon>Cnidaria</taxon>
        <taxon>Anthozoa</taxon>
        <taxon>Hexacorallia</taxon>
        <taxon>Actiniaria</taxon>
        <taxon>Actiniidae</taxon>
        <taxon>Actinia</taxon>
    </lineage>
</organism>
<dbReference type="Gene3D" id="1.10.8.10">
    <property type="entry name" value="DNA helicase RuvA subunit, C-terminal domain"/>
    <property type="match status" value="1"/>
</dbReference>